<sequence length="191" mass="20921">MRVRMLSLNLSKIFRLDQSGFRVDGPKISTSACASWSTQGIMPSSSTGNPTRAPHRRAGWSPSLRLSAAHAPAPRPSGPARPGPDLRSRAAFTALGSIRSRDPHVSRSSCQSAPQRLTFRPGLLHRQRTEYRTLVVLLARGATLIFFGDRMDRADQHAQGQRIVAGRDGAEPTRAGIKVPVAVLRARFRHE</sequence>
<feature type="compositionally biased region" description="Polar residues" evidence="1">
    <location>
        <begin position="34"/>
        <end position="50"/>
    </location>
</feature>
<name>A0A1H2V8V2_THIRO</name>
<feature type="compositionally biased region" description="Low complexity" evidence="1">
    <location>
        <begin position="61"/>
        <end position="72"/>
    </location>
</feature>
<gene>
    <name evidence="2" type="ORF">SAMN05421783_106192</name>
</gene>
<proteinExistence type="predicted"/>
<evidence type="ECO:0000256" key="1">
    <source>
        <dbReference type="SAM" id="MobiDB-lite"/>
    </source>
</evidence>
<evidence type="ECO:0000313" key="3">
    <source>
        <dbReference type="Proteomes" id="UP000198816"/>
    </source>
</evidence>
<reference evidence="3" key="1">
    <citation type="submission" date="2016-10" db="EMBL/GenBank/DDBJ databases">
        <authorList>
            <person name="Varghese N."/>
            <person name="Submissions S."/>
        </authorList>
    </citation>
    <scope>NUCLEOTIDE SEQUENCE [LARGE SCALE GENOMIC DNA]</scope>
    <source>
        <strain evidence="3">DSM 217</strain>
    </source>
</reference>
<feature type="region of interest" description="Disordered" evidence="1">
    <location>
        <begin position="34"/>
        <end position="87"/>
    </location>
</feature>
<dbReference type="Proteomes" id="UP000198816">
    <property type="component" value="Unassembled WGS sequence"/>
</dbReference>
<protein>
    <submittedName>
        <fullName evidence="2">Uncharacterized protein</fullName>
    </submittedName>
</protein>
<organism evidence="2 3">
    <name type="scientific">Thiocapsa roseopersicina</name>
    <dbReference type="NCBI Taxonomy" id="1058"/>
    <lineage>
        <taxon>Bacteria</taxon>
        <taxon>Pseudomonadati</taxon>
        <taxon>Pseudomonadota</taxon>
        <taxon>Gammaproteobacteria</taxon>
        <taxon>Chromatiales</taxon>
        <taxon>Chromatiaceae</taxon>
        <taxon>Thiocapsa</taxon>
    </lineage>
</organism>
<accession>A0A1H2V8V2</accession>
<keyword evidence="3" id="KW-1185">Reference proteome</keyword>
<feature type="compositionally biased region" description="Pro residues" evidence="1">
    <location>
        <begin position="73"/>
        <end position="82"/>
    </location>
</feature>
<evidence type="ECO:0000313" key="2">
    <source>
        <dbReference type="EMBL" id="SDW64798.1"/>
    </source>
</evidence>
<dbReference type="AlphaFoldDB" id="A0A1H2V8V2"/>
<dbReference type="STRING" id="1058.SAMN05421783_106192"/>
<dbReference type="EMBL" id="FNNZ01000006">
    <property type="protein sequence ID" value="SDW64798.1"/>
    <property type="molecule type" value="Genomic_DNA"/>
</dbReference>